<organism evidence="1">
    <name type="scientific">marine sediment metagenome</name>
    <dbReference type="NCBI Taxonomy" id="412755"/>
    <lineage>
        <taxon>unclassified sequences</taxon>
        <taxon>metagenomes</taxon>
        <taxon>ecological metagenomes</taxon>
    </lineage>
</organism>
<name>X0T3R5_9ZZZZ</name>
<dbReference type="EMBL" id="BARS01013883">
    <property type="protein sequence ID" value="GAF87884.1"/>
    <property type="molecule type" value="Genomic_DNA"/>
</dbReference>
<comment type="caution">
    <text evidence="1">The sequence shown here is derived from an EMBL/GenBank/DDBJ whole genome shotgun (WGS) entry which is preliminary data.</text>
</comment>
<feature type="non-terminal residue" evidence="1">
    <location>
        <position position="1"/>
    </location>
</feature>
<reference evidence="1" key="1">
    <citation type="journal article" date="2014" name="Front. Microbiol.">
        <title>High frequency of phylogenetically diverse reductive dehalogenase-homologous genes in deep subseafloor sedimentary metagenomes.</title>
        <authorList>
            <person name="Kawai M."/>
            <person name="Futagami T."/>
            <person name="Toyoda A."/>
            <person name="Takaki Y."/>
            <person name="Nishi S."/>
            <person name="Hori S."/>
            <person name="Arai W."/>
            <person name="Tsubouchi T."/>
            <person name="Morono Y."/>
            <person name="Uchiyama I."/>
            <person name="Ito T."/>
            <person name="Fujiyama A."/>
            <person name="Inagaki F."/>
            <person name="Takami H."/>
        </authorList>
    </citation>
    <scope>NUCLEOTIDE SEQUENCE</scope>
    <source>
        <strain evidence="1">Expedition CK06-06</strain>
    </source>
</reference>
<sequence>RAAVLALEQGGGAGLQQFQKILDDSAGSASKTAKLLGDTLDGALKGIGRTVDSLAEDMVKESLPAVEGELKKLNEELKDVGKSETFKTLKDGVKDFVTDAVKWFDQFAHAIDWKDF</sequence>
<dbReference type="AlphaFoldDB" id="X0T3R5"/>
<evidence type="ECO:0000313" key="1">
    <source>
        <dbReference type="EMBL" id="GAF87884.1"/>
    </source>
</evidence>
<protein>
    <recommendedName>
        <fullName evidence="2">Phage tail tape measure protein</fullName>
    </recommendedName>
</protein>
<feature type="non-terminal residue" evidence="1">
    <location>
        <position position="116"/>
    </location>
</feature>
<gene>
    <name evidence="1" type="ORF">S01H1_23804</name>
</gene>
<evidence type="ECO:0008006" key="2">
    <source>
        <dbReference type="Google" id="ProtNLM"/>
    </source>
</evidence>
<proteinExistence type="predicted"/>
<accession>X0T3R5</accession>